<evidence type="ECO:0000256" key="6">
    <source>
        <dbReference type="ARBA" id="ARBA00022737"/>
    </source>
</evidence>
<gene>
    <name evidence="15" type="primary">cls</name>
    <name evidence="15" type="ORF">J3U76_05820</name>
</gene>
<dbReference type="PANTHER" id="PTHR21248">
    <property type="entry name" value="CARDIOLIPIN SYNTHASE"/>
    <property type="match status" value="1"/>
</dbReference>
<keyword evidence="3" id="KW-0444">Lipid biosynthesis</keyword>
<evidence type="ECO:0000256" key="4">
    <source>
        <dbReference type="ARBA" id="ARBA00022679"/>
    </source>
</evidence>
<evidence type="ECO:0000256" key="11">
    <source>
        <dbReference type="ARBA" id="ARBA00023264"/>
    </source>
</evidence>
<evidence type="ECO:0000313" key="15">
    <source>
        <dbReference type="EMBL" id="MBO1519151.1"/>
    </source>
</evidence>
<sequence length="488" mass="54329">MTIVVTLHFILVMTFTARILLRDDLSPPGRLAWFIVLNVLPYFGVATYFLFGEIDIGNRAIKRHDEIFDEIKAKASAFMGEKHNTDTLIDPLYRPGFHYAGSINGFHTLGGNRAELMADGDETRERLVADIDGACDHVHVLYYIWLNDEMGNGVAQALIRAARRGVTCRAMADGLGSRALIKSPLWQEMKDAGVELAVALSFRNLIKTILLSRFDLRNHRKITVIDASITYCGSRNSADPEFLPKAKYGPWVDIMLRFEGPVVAQNQLLFASDWMQATDESLDQFKLHIEPNNSLATESQALSVPTGFPAQVMGVGPTERRGATPQLFANLIASAQRELIISTPYFVPDATLLESLCAAAHRGVAVTLIYPKVNDSWVVSAASRSYYHQLLDAGCVIYEFKGGLLHAKTLTIDGRISLIGSSNLDLRSFDLNYENNILLQDIAITQAIYERQQVYISQSEVVELATVLAWPYHRRIWNNVIATIGPVL</sequence>
<dbReference type="CDD" id="cd09158">
    <property type="entry name" value="PLDc_EcCLS_like_2"/>
    <property type="match status" value="1"/>
</dbReference>
<keyword evidence="4" id="KW-0808">Transferase</keyword>
<evidence type="ECO:0000256" key="8">
    <source>
        <dbReference type="ARBA" id="ARBA00023098"/>
    </source>
</evidence>
<keyword evidence="10" id="KW-0594">Phospholipid biosynthesis</keyword>
<keyword evidence="6" id="KW-0677">Repeat</keyword>
<comment type="caution">
    <text evidence="15">The sequence shown here is derived from an EMBL/GenBank/DDBJ whole genome shotgun (WGS) entry which is preliminary data.</text>
</comment>
<evidence type="ECO:0000259" key="14">
    <source>
        <dbReference type="PROSITE" id="PS50035"/>
    </source>
</evidence>
<evidence type="ECO:0000256" key="1">
    <source>
        <dbReference type="ARBA" id="ARBA00004651"/>
    </source>
</evidence>
<evidence type="ECO:0000256" key="12">
    <source>
        <dbReference type="NCBIfam" id="TIGR04265"/>
    </source>
</evidence>
<evidence type="ECO:0000256" key="10">
    <source>
        <dbReference type="ARBA" id="ARBA00023209"/>
    </source>
</evidence>
<dbReference type="SMART" id="SM00155">
    <property type="entry name" value="PLDc"/>
    <property type="match status" value="2"/>
</dbReference>
<accession>A0ABS3NFT9</accession>
<dbReference type="InterPro" id="IPR022924">
    <property type="entry name" value="Cardiolipin_synthase"/>
</dbReference>
<keyword evidence="8" id="KW-0443">Lipid metabolism</keyword>
<feature type="domain" description="PLD phosphodiesterase" evidence="14">
    <location>
        <begin position="214"/>
        <end position="241"/>
    </location>
</feature>
<evidence type="ECO:0000256" key="3">
    <source>
        <dbReference type="ARBA" id="ARBA00022516"/>
    </source>
</evidence>
<name>A0ABS3NFT9_9GAMM</name>
<dbReference type="InterPro" id="IPR027379">
    <property type="entry name" value="CLS_N"/>
</dbReference>
<dbReference type="Pfam" id="PF13396">
    <property type="entry name" value="PLDc_N"/>
    <property type="match status" value="1"/>
</dbReference>
<feature type="transmembrane region" description="Helical" evidence="13">
    <location>
        <begin position="32"/>
        <end position="51"/>
    </location>
</feature>
<dbReference type="SUPFAM" id="SSF56024">
    <property type="entry name" value="Phospholipase D/nuclease"/>
    <property type="match status" value="2"/>
</dbReference>
<dbReference type="CDD" id="cd09152">
    <property type="entry name" value="PLDc_EcCLS_like_1"/>
    <property type="match status" value="1"/>
</dbReference>
<feature type="domain" description="PLD phosphodiesterase" evidence="14">
    <location>
        <begin position="401"/>
        <end position="428"/>
    </location>
</feature>
<keyword evidence="2" id="KW-1003">Cell membrane</keyword>
<evidence type="ECO:0000256" key="13">
    <source>
        <dbReference type="SAM" id="Phobius"/>
    </source>
</evidence>
<dbReference type="Gene3D" id="3.30.870.10">
    <property type="entry name" value="Endonuclease Chain A"/>
    <property type="match status" value="2"/>
</dbReference>
<dbReference type="RefSeq" id="WP_208004974.1">
    <property type="nucleotide sequence ID" value="NZ_JAGDFX010000005.1"/>
</dbReference>
<evidence type="ECO:0000256" key="2">
    <source>
        <dbReference type="ARBA" id="ARBA00022475"/>
    </source>
</evidence>
<dbReference type="InterPro" id="IPR001736">
    <property type="entry name" value="PLipase_D/transphosphatidylase"/>
</dbReference>
<evidence type="ECO:0000313" key="16">
    <source>
        <dbReference type="Proteomes" id="UP000664882"/>
    </source>
</evidence>
<keyword evidence="11" id="KW-1208">Phospholipid metabolism</keyword>
<dbReference type="InterPro" id="IPR025202">
    <property type="entry name" value="PLD-like_dom"/>
</dbReference>
<evidence type="ECO:0000256" key="7">
    <source>
        <dbReference type="ARBA" id="ARBA00022989"/>
    </source>
</evidence>
<dbReference type="EC" id="2.7.8.-" evidence="12"/>
<keyword evidence="7 13" id="KW-1133">Transmembrane helix</keyword>
<dbReference type="EMBL" id="JAGDFX010000005">
    <property type="protein sequence ID" value="MBO1519151.1"/>
    <property type="molecule type" value="Genomic_DNA"/>
</dbReference>
<protein>
    <recommendedName>
        <fullName evidence="12">Cardiolipin synthase</fullName>
        <ecNumber evidence="12">2.7.8.-</ecNumber>
    </recommendedName>
</protein>
<evidence type="ECO:0000256" key="9">
    <source>
        <dbReference type="ARBA" id="ARBA00023136"/>
    </source>
</evidence>
<keyword evidence="5 13" id="KW-0812">Transmembrane</keyword>
<organism evidence="15 16">
    <name type="scientific">Oceanisphaera pacifica</name>
    <dbReference type="NCBI Taxonomy" id="2818389"/>
    <lineage>
        <taxon>Bacteria</taxon>
        <taxon>Pseudomonadati</taxon>
        <taxon>Pseudomonadota</taxon>
        <taxon>Gammaproteobacteria</taxon>
        <taxon>Aeromonadales</taxon>
        <taxon>Aeromonadaceae</taxon>
        <taxon>Oceanisphaera</taxon>
    </lineage>
</organism>
<dbReference type="PROSITE" id="PS50035">
    <property type="entry name" value="PLD"/>
    <property type="match status" value="2"/>
</dbReference>
<dbReference type="Pfam" id="PF13091">
    <property type="entry name" value="PLDc_2"/>
    <property type="match status" value="2"/>
</dbReference>
<comment type="subcellular location">
    <subcellularLocation>
        <location evidence="1">Cell membrane</location>
        <topology evidence="1">Multi-pass membrane protein</topology>
    </subcellularLocation>
</comment>
<keyword evidence="16" id="KW-1185">Reference proteome</keyword>
<dbReference type="NCBIfam" id="TIGR04265">
    <property type="entry name" value="bac_cardiolipin"/>
    <property type="match status" value="1"/>
</dbReference>
<reference evidence="15 16" key="1">
    <citation type="submission" date="2021-03" db="EMBL/GenBank/DDBJ databases">
        <title>Oceanisphaera sp. nov., isolated from the intestine.</title>
        <authorList>
            <person name="Zhao L.-H."/>
            <person name="Shi L.-F."/>
        </authorList>
    </citation>
    <scope>NUCLEOTIDE SEQUENCE [LARGE SCALE GENOMIC DNA]</scope>
    <source>
        <strain evidence="15 16">DM8</strain>
    </source>
</reference>
<evidence type="ECO:0000256" key="5">
    <source>
        <dbReference type="ARBA" id="ARBA00022692"/>
    </source>
</evidence>
<dbReference type="PANTHER" id="PTHR21248:SF22">
    <property type="entry name" value="PHOSPHOLIPASE D"/>
    <property type="match status" value="1"/>
</dbReference>
<proteinExistence type="predicted"/>
<dbReference type="Proteomes" id="UP000664882">
    <property type="component" value="Unassembled WGS sequence"/>
</dbReference>
<keyword evidence="9 13" id="KW-0472">Membrane</keyword>